<reference evidence="4 5" key="1">
    <citation type="journal article" date="2014" name="Genome Announc.">
        <title>Draft genome sequences of eight enterohepatic helicobacter species isolated from both laboratory and wild rodents.</title>
        <authorList>
            <person name="Sheh A."/>
            <person name="Shen Z."/>
            <person name="Fox J.G."/>
        </authorList>
    </citation>
    <scope>NUCLEOTIDE SEQUENCE [LARGE SCALE GENOMIC DNA]</scope>
    <source>
        <strain evidence="4 5">MIT 98-6810</strain>
    </source>
</reference>
<dbReference type="STRING" id="76936.BN2458_PEG1124"/>
<dbReference type="PATRIC" id="fig|76936.10.peg.1099"/>
<feature type="region of interest" description="Disordered" evidence="2">
    <location>
        <begin position="59"/>
        <end position="92"/>
    </location>
</feature>
<dbReference type="Proteomes" id="UP000029925">
    <property type="component" value="Unassembled WGS sequence"/>
</dbReference>
<dbReference type="SUPFAM" id="SSF56954">
    <property type="entry name" value="Outer membrane efflux proteins (OEP)"/>
    <property type="match status" value="1"/>
</dbReference>
<dbReference type="OrthoDB" id="9783163at2"/>
<dbReference type="EMBL" id="LN907858">
    <property type="protein sequence ID" value="CUU40009.1"/>
    <property type="molecule type" value="Genomic_DNA"/>
</dbReference>
<dbReference type="Gene3D" id="1.20.1600.10">
    <property type="entry name" value="Outer membrane efflux proteins (OEP)"/>
    <property type="match status" value="1"/>
</dbReference>
<keyword evidence="3" id="KW-0449">Lipoprotein</keyword>
<protein>
    <submittedName>
        <fullName evidence="3">RND efflux system, outer membrane lipoprotein CmeC</fullName>
    </submittedName>
    <submittedName>
        <fullName evidence="4">TolC family protein</fullName>
    </submittedName>
</protein>
<sequence>MKLHFKFNIVLIFFAYSIFIGCSTDISSLEYDVKQTHIPQSFENAKPFSETFSIKNIEDSKNTQSHSGTQDSKDWQNAKNTQDSKDSTQSTEPFSLKEFSTLIDDKHLHNLLHIALKNNTDVLIMASRIKQAQSQMKINTANMFPTINVGLNSSYIDNRTLSQSTIVRPGANSINANISMSWEVDLFGKLNALRQSSKKAYLQAQSNLSSVQISLIAQVATLYFTLRENAHSLQIAKATLENLEQIESINKQKYNLGLIDMNTYQGFVANTTTQRNNLENLSYTFEQNKNALLVLLNINAENLKQEINFLSEYQFPRIASFYVDKMPSDILLLRPDIQASIYALHAQLYKQTNAKAARLPTISLNGSIGDILYSTNANSIGSIVFQIANSITAPLLNRTSLKQNYLIQKELSNEAFLTLQNNINTALGEIENAFFDMQSRSKQTQNTYNMYKLGLEAYKGNSAKNARGLLDKNDFLGLENTYFNLKNQLHNAKTNEILSLITLFKALGGNLALQDKTKQNQNSTQGHKQ</sequence>
<comment type="similarity">
    <text evidence="1">Belongs to the outer membrane factor (OMF) (TC 1.B.17) family.</text>
</comment>
<evidence type="ECO:0000313" key="5">
    <source>
        <dbReference type="Proteomes" id="UP000029925"/>
    </source>
</evidence>
<dbReference type="GeneID" id="78151338"/>
<dbReference type="PANTHER" id="PTHR30203">
    <property type="entry name" value="OUTER MEMBRANE CATION EFFLUX PROTEIN"/>
    <property type="match status" value="1"/>
</dbReference>
<dbReference type="InterPro" id="IPR010131">
    <property type="entry name" value="MdtP/NodT-like"/>
</dbReference>
<evidence type="ECO:0000313" key="6">
    <source>
        <dbReference type="Proteomes" id="UP000064525"/>
    </source>
</evidence>
<gene>
    <name evidence="3" type="ORF">BN2458_PEG1124</name>
    <name evidence="4" type="ORF">LS75_005230</name>
</gene>
<evidence type="ECO:0000256" key="1">
    <source>
        <dbReference type="ARBA" id="ARBA00007613"/>
    </source>
</evidence>
<evidence type="ECO:0000256" key="2">
    <source>
        <dbReference type="SAM" id="MobiDB-lite"/>
    </source>
</evidence>
<proteinExistence type="inferred from homology"/>
<feature type="compositionally biased region" description="Basic and acidic residues" evidence="2">
    <location>
        <begin position="71"/>
        <end position="86"/>
    </location>
</feature>
<name>A0A0S4PUT5_9HELI</name>
<dbReference type="AlphaFoldDB" id="A0A0S4PUT5"/>
<dbReference type="EMBL" id="JRPF02000004">
    <property type="protein sequence ID" value="TLD78705.1"/>
    <property type="molecule type" value="Genomic_DNA"/>
</dbReference>
<dbReference type="Proteomes" id="UP000064525">
    <property type="component" value="Chromosome I"/>
</dbReference>
<dbReference type="Gene3D" id="2.20.200.10">
    <property type="entry name" value="Outer membrane efflux proteins (OEP)"/>
    <property type="match status" value="1"/>
</dbReference>
<organism evidence="3 6">
    <name type="scientific">Helicobacter typhlonius</name>
    <dbReference type="NCBI Taxonomy" id="76936"/>
    <lineage>
        <taxon>Bacteria</taxon>
        <taxon>Pseudomonadati</taxon>
        <taxon>Campylobacterota</taxon>
        <taxon>Epsilonproteobacteria</taxon>
        <taxon>Campylobacterales</taxon>
        <taxon>Helicobacteraceae</taxon>
        <taxon>Helicobacter</taxon>
    </lineage>
</organism>
<dbReference type="RefSeq" id="WP_052082194.1">
    <property type="nucleotide sequence ID" value="NZ_CAMTKE010000004.1"/>
</dbReference>
<dbReference type="Pfam" id="PF02321">
    <property type="entry name" value="OEP"/>
    <property type="match status" value="2"/>
</dbReference>
<accession>A0A0S4PUT5</accession>
<dbReference type="KEGG" id="hty:BN2458_PEG1124"/>
<keyword evidence="5" id="KW-1185">Reference proteome</keyword>
<dbReference type="InterPro" id="IPR003423">
    <property type="entry name" value="OMP_efflux"/>
</dbReference>
<dbReference type="GO" id="GO:0015562">
    <property type="term" value="F:efflux transmembrane transporter activity"/>
    <property type="evidence" value="ECO:0007669"/>
    <property type="project" value="InterPro"/>
</dbReference>
<reference evidence="6" key="3">
    <citation type="submission" date="2015-11" db="EMBL/GenBank/DDBJ databases">
        <authorList>
            <person name="Anvar S.Y."/>
        </authorList>
    </citation>
    <scope>NUCLEOTIDE SEQUENCE [LARGE SCALE GENOMIC DNA]</scope>
</reference>
<evidence type="ECO:0000313" key="4">
    <source>
        <dbReference type="EMBL" id="TLD78705.1"/>
    </source>
</evidence>
<evidence type="ECO:0000313" key="3">
    <source>
        <dbReference type="EMBL" id="CUU40009.1"/>
    </source>
</evidence>
<dbReference type="PROSITE" id="PS51257">
    <property type="entry name" value="PROKAR_LIPOPROTEIN"/>
    <property type="match status" value="1"/>
</dbReference>
<reference evidence="3" key="2">
    <citation type="submission" date="2015-11" db="EMBL/GenBank/DDBJ databases">
        <authorList>
            <person name="Zhang Y."/>
            <person name="Guo Z."/>
        </authorList>
    </citation>
    <scope>NUCLEOTIDE SEQUENCE</scope>
    <source>
        <strain evidence="3">1</strain>
    </source>
</reference>